<gene>
    <name evidence="7" type="ORF">ADA01nite_26750</name>
</gene>
<reference evidence="7 8" key="1">
    <citation type="submission" date="2019-07" db="EMBL/GenBank/DDBJ databases">
        <title>Whole genome shotgun sequence of Aneurinibacillus danicus NBRC 102444.</title>
        <authorList>
            <person name="Hosoyama A."/>
            <person name="Uohara A."/>
            <person name="Ohji S."/>
            <person name="Ichikawa N."/>
        </authorList>
    </citation>
    <scope>NUCLEOTIDE SEQUENCE [LARGE SCALE GENOMIC DNA]</scope>
    <source>
        <strain evidence="7 8">NBRC 102444</strain>
    </source>
</reference>
<protein>
    <submittedName>
        <fullName evidence="7">Transporter</fullName>
    </submittedName>
</protein>
<evidence type="ECO:0000313" key="8">
    <source>
        <dbReference type="Proteomes" id="UP000321157"/>
    </source>
</evidence>
<dbReference type="RefSeq" id="WP_170230280.1">
    <property type="nucleotide sequence ID" value="NZ_BJXX01000121.1"/>
</dbReference>
<dbReference type="PANTHER" id="PTHR42770">
    <property type="entry name" value="AMINO ACID TRANSPORTER-RELATED"/>
    <property type="match status" value="1"/>
</dbReference>
<evidence type="ECO:0000256" key="5">
    <source>
        <dbReference type="SAM" id="Phobius"/>
    </source>
</evidence>
<dbReference type="Proteomes" id="UP000321157">
    <property type="component" value="Unassembled WGS sequence"/>
</dbReference>
<feature type="transmembrane region" description="Helical" evidence="5">
    <location>
        <begin position="352"/>
        <end position="371"/>
    </location>
</feature>
<dbReference type="InterPro" id="IPR050367">
    <property type="entry name" value="APC_superfamily"/>
</dbReference>
<evidence type="ECO:0000256" key="3">
    <source>
        <dbReference type="ARBA" id="ARBA00022989"/>
    </source>
</evidence>
<comment type="subcellular location">
    <subcellularLocation>
        <location evidence="1">Membrane</location>
        <topology evidence="1">Multi-pass membrane protein</topology>
    </subcellularLocation>
</comment>
<feature type="transmembrane region" description="Helical" evidence="5">
    <location>
        <begin position="207"/>
        <end position="227"/>
    </location>
</feature>
<evidence type="ECO:0000256" key="4">
    <source>
        <dbReference type="ARBA" id="ARBA00023136"/>
    </source>
</evidence>
<proteinExistence type="predicted"/>
<comment type="caution">
    <text evidence="7">The sequence shown here is derived from an EMBL/GenBank/DDBJ whole genome shotgun (WGS) entry which is preliminary data.</text>
</comment>
<dbReference type="PIRSF" id="PIRSF006060">
    <property type="entry name" value="AA_transporter"/>
    <property type="match status" value="1"/>
</dbReference>
<feature type="transmembrane region" description="Helical" evidence="5">
    <location>
        <begin position="139"/>
        <end position="159"/>
    </location>
</feature>
<sequence>MAAEKILAAGGLATDISKYGYKQEFNRTMNVWQLTAFGLNYMVPIAPAIIFGLLLQTSGGTVSLPYLLAGVAMLFTAFSYSVMVRNFPLAGSVYSYVGRGWNAHLGFIAGWVLTLDYILIPTVTASSSAYFAQQYFPEIPYWILLAIFSVGTGLLNLFGVELISKIGLGLLILGEFVVWLSILVWANAVHSDGMGTGTLLSLQPFEFADFSSLAAATSLAIFSFLGFDAITTLAEETKRPKRDIPKAIYWCIGIGTLTMFACGYFGMLVVPDWKSHISDETWVNTVLFQVSKMTGGEGFGIFFTAGYLTELAVFNVVATAAGARLLYGMGRDNLLPKSVFAKVNKKWKTPHWSIFIIVSIEFILGLSSNMATLSNLVNYGALFGFAALNLSVVWLYYVKKKGESPLKLGSTPNWRPTGIRHLRYFVLPIIGLLVILYVWISMDKLALLLGTLWLVVGIVYLSIKTKGFRKLPPHLDL</sequence>
<feature type="transmembrane region" description="Helical" evidence="5">
    <location>
        <begin position="446"/>
        <end position="463"/>
    </location>
</feature>
<feature type="transmembrane region" description="Helical" evidence="5">
    <location>
        <begin position="66"/>
        <end position="84"/>
    </location>
</feature>
<dbReference type="Gene3D" id="1.20.1740.10">
    <property type="entry name" value="Amino acid/polyamine transporter I"/>
    <property type="match status" value="1"/>
</dbReference>
<evidence type="ECO:0000259" key="6">
    <source>
        <dbReference type="Pfam" id="PF00324"/>
    </source>
</evidence>
<dbReference type="InterPro" id="IPR004841">
    <property type="entry name" value="AA-permease/SLC12A_dom"/>
</dbReference>
<organism evidence="7 8">
    <name type="scientific">Aneurinibacillus danicus</name>
    <dbReference type="NCBI Taxonomy" id="267746"/>
    <lineage>
        <taxon>Bacteria</taxon>
        <taxon>Bacillati</taxon>
        <taxon>Bacillota</taxon>
        <taxon>Bacilli</taxon>
        <taxon>Bacillales</taxon>
        <taxon>Paenibacillaceae</taxon>
        <taxon>Aneurinibacillus group</taxon>
        <taxon>Aneurinibacillus</taxon>
    </lineage>
</organism>
<dbReference type="EMBL" id="BJXX01000121">
    <property type="protein sequence ID" value="GEN35215.1"/>
    <property type="molecule type" value="Genomic_DNA"/>
</dbReference>
<feature type="transmembrane region" description="Helical" evidence="5">
    <location>
        <begin position="105"/>
        <end position="127"/>
    </location>
</feature>
<feature type="transmembrane region" description="Helical" evidence="5">
    <location>
        <begin position="301"/>
        <end position="327"/>
    </location>
</feature>
<keyword evidence="3 5" id="KW-1133">Transmembrane helix</keyword>
<feature type="transmembrane region" description="Helical" evidence="5">
    <location>
        <begin position="422"/>
        <end position="440"/>
    </location>
</feature>
<accession>A0A511V8D9</accession>
<feature type="transmembrane region" description="Helical" evidence="5">
    <location>
        <begin position="31"/>
        <end position="54"/>
    </location>
</feature>
<dbReference type="Pfam" id="PF00324">
    <property type="entry name" value="AA_permease"/>
    <property type="match status" value="1"/>
</dbReference>
<dbReference type="PANTHER" id="PTHR42770:SF16">
    <property type="entry name" value="AMINO ACID PERMEASE"/>
    <property type="match status" value="1"/>
</dbReference>
<evidence type="ECO:0000256" key="1">
    <source>
        <dbReference type="ARBA" id="ARBA00004141"/>
    </source>
</evidence>
<keyword evidence="4 5" id="KW-0472">Membrane</keyword>
<keyword evidence="2 5" id="KW-0812">Transmembrane</keyword>
<dbReference type="AlphaFoldDB" id="A0A511V8D9"/>
<evidence type="ECO:0000256" key="2">
    <source>
        <dbReference type="ARBA" id="ARBA00022692"/>
    </source>
</evidence>
<name>A0A511V8D9_9BACL</name>
<keyword evidence="8" id="KW-1185">Reference proteome</keyword>
<dbReference type="GO" id="GO:0016020">
    <property type="term" value="C:membrane"/>
    <property type="evidence" value="ECO:0007669"/>
    <property type="project" value="UniProtKB-SubCell"/>
</dbReference>
<feature type="transmembrane region" description="Helical" evidence="5">
    <location>
        <begin position="377"/>
        <end position="398"/>
    </location>
</feature>
<evidence type="ECO:0000313" key="7">
    <source>
        <dbReference type="EMBL" id="GEN35215.1"/>
    </source>
</evidence>
<dbReference type="GO" id="GO:0055085">
    <property type="term" value="P:transmembrane transport"/>
    <property type="evidence" value="ECO:0007669"/>
    <property type="project" value="InterPro"/>
</dbReference>
<feature type="domain" description="Amino acid permease/ SLC12A" evidence="6">
    <location>
        <begin position="55"/>
        <end position="458"/>
    </location>
</feature>
<feature type="transmembrane region" description="Helical" evidence="5">
    <location>
        <begin position="247"/>
        <end position="270"/>
    </location>
</feature>
<feature type="transmembrane region" description="Helical" evidence="5">
    <location>
        <begin position="166"/>
        <end position="187"/>
    </location>
</feature>